<evidence type="ECO:0000256" key="1">
    <source>
        <dbReference type="SAM" id="Phobius"/>
    </source>
</evidence>
<dbReference type="EMBL" id="MN740165">
    <property type="protein sequence ID" value="QHT91323.1"/>
    <property type="molecule type" value="Genomic_DNA"/>
</dbReference>
<keyword evidence="1" id="KW-0472">Membrane</keyword>
<name>A0A6C0IIG1_9ZZZZ</name>
<reference evidence="2" key="1">
    <citation type="journal article" date="2020" name="Nature">
        <title>Giant virus diversity and host interactions through global metagenomics.</title>
        <authorList>
            <person name="Schulz F."/>
            <person name="Roux S."/>
            <person name="Paez-Espino D."/>
            <person name="Jungbluth S."/>
            <person name="Walsh D.A."/>
            <person name="Denef V.J."/>
            <person name="McMahon K.D."/>
            <person name="Konstantinidis K.T."/>
            <person name="Eloe-Fadrosh E.A."/>
            <person name="Kyrpides N.C."/>
            <person name="Woyke T."/>
        </authorList>
    </citation>
    <scope>NUCLEOTIDE SEQUENCE</scope>
    <source>
        <strain evidence="2">GVMAG-M-3300023184-77</strain>
    </source>
</reference>
<dbReference type="AlphaFoldDB" id="A0A6C0IIG1"/>
<proteinExistence type="predicted"/>
<keyword evidence="1" id="KW-1133">Transmembrane helix</keyword>
<accession>A0A6C0IIG1</accession>
<feature type="transmembrane region" description="Helical" evidence="1">
    <location>
        <begin position="12"/>
        <end position="37"/>
    </location>
</feature>
<keyword evidence="1" id="KW-0812">Transmembrane</keyword>
<dbReference type="Pfam" id="PF19059">
    <property type="entry name" value="DUF5755"/>
    <property type="match status" value="1"/>
</dbReference>
<evidence type="ECO:0000313" key="2">
    <source>
        <dbReference type="EMBL" id="QHT91323.1"/>
    </source>
</evidence>
<sequence>MPRIRNSCPPGIICITPSVIAIICVIITFFLLFYVFVIQKQHTEIPLSMQTKYLEKAMEKQQQQQQPSVQVKVVENNGGDSRYSRAPKPTRDWLTPSVDLDGSIYAVPRIATQGLPEAYQSMGIVKTESGELLPLYGRRIASRSDRFNYYTRTDTNNPLPLPITYKKRDCQDNVGCDELFDGDQVTIIPTKQNGSVTVYRFNGPTYIPGLI</sequence>
<organism evidence="2">
    <name type="scientific">viral metagenome</name>
    <dbReference type="NCBI Taxonomy" id="1070528"/>
    <lineage>
        <taxon>unclassified sequences</taxon>
        <taxon>metagenomes</taxon>
        <taxon>organismal metagenomes</taxon>
    </lineage>
</organism>
<protein>
    <submittedName>
        <fullName evidence="2">Uncharacterized protein</fullName>
    </submittedName>
</protein>
<dbReference type="InterPro" id="IPR043929">
    <property type="entry name" value="DUF5755"/>
</dbReference>